<feature type="transmembrane region" description="Helical" evidence="6">
    <location>
        <begin position="158"/>
        <end position="182"/>
    </location>
</feature>
<dbReference type="PANTHER" id="PTHR30086:SF20">
    <property type="entry name" value="ARGININE EXPORTER PROTEIN ARGO-RELATED"/>
    <property type="match status" value="1"/>
</dbReference>
<dbReference type="OrthoDB" id="9784202at2"/>
<dbReference type="GeneID" id="80451869"/>
<keyword evidence="5 6" id="KW-0472">Membrane</keyword>
<feature type="transmembrane region" description="Helical" evidence="6">
    <location>
        <begin position="73"/>
        <end position="93"/>
    </location>
</feature>
<proteinExistence type="predicted"/>
<dbReference type="RefSeq" id="WP_096381364.1">
    <property type="nucleotide sequence ID" value="NZ_AP017457.1"/>
</dbReference>
<evidence type="ECO:0000256" key="3">
    <source>
        <dbReference type="ARBA" id="ARBA00022692"/>
    </source>
</evidence>
<dbReference type="PANTHER" id="PTHR30086">
    <property type="entry name" value="ARGININE EXPORTER PROTEIN ARGO"/>
    <property type="match status" value="1"/>
</dbReference>
<feature type="transmembrane region" description="Helical" evidence="6">
    <location>
        <begin position="125"/>
        <end position="146"/>
    </location>
</feature>
<feature type="transmembrane region" description="Helical" evidence="6">
    <location>
        <begin position="6"/>
        <end position="30"/>
    </location>
</feature>
<keyword evidence="2" id="KW-1003">Cell membrane</keyword>
<dbReference type="InterPro" id="IPR001123">
    <property type="entry name" value="LeuE-type"/>
</dbReference>
<evidence type="ECO:0000313" key="8">
    <source>
        <dbReference type="Proteomes" id="UP000243847"/>
    </source>
</evidence>
<reference evidence="7 8" key="1">
    <citation type="journal article" date="2016" name="Genome Announc.">
        <title>Complete Genome Sequence of Aurantimicrobium minutum Type Strain KNCT, a Planktonic Ultramicrobacterium Isolated from River Water.</title>
        <authorList>
            <person name="Nakai R."/>
            <person name="Fujisawa T."/>
            <person name="Nakamura Y."/>
            <person name="Nishide H."/>
            <person name="Uchiyama I."/>
            <person name="Baba T."/>
            <person name="Toyoda A."/>
            <person name="Fujiyama A."/>
            <person name="Naganuma T."/>
            <person name="Niki H."/>
        </authorList>
    </citation>
    <scope>NUCLEOTIDE SEQUENCE [LARGE SCALE GENOMIC DNA]</scope>
    <source>
        <strain evidence="7 8">KNC</strain>
    </source>
</reference>
<gene>
    <name evidence="7" type="ORF">AUMI_16790</name>
</gene>
<dbReference type="Pfam" id="PF01810">
    <property type="entry name" value="LysE"/>
    <property type="match status" value="1"/>
</dbReference>
<dbReference type="AlphaFoldDB" id="A0A173LXI6"/>
<dbReference type="EMBL" id="AP017457">
    <property type="protein sequence ID" value="BAU99221.1"/>
    <property type="molecule type" value="Genomic_DNA"/>
</dbReference>
<evidence type="ECO:0000256" key="1">
    <source>
        <dbReference type="ARBA" id="ARBA00004651"/>
    </source>
</evidence>
<sequence length="221" mass="23518">MILDLSVLPAFLVSALVIILSPGADTFLMLRSTLRGGKKDGFLTMLGIYAGITTLSLLLISGVGLVVAKAPGALFWLKILGALYLLFLAVQSLRAGVNLVKRNSAGESITVDQDQSVTRTKAGPFVLGFLTNVTNPKVLIFFLAFFPQFLGDSSHAAVQLTMLCLIFVVVSAVWLVTLVFAASAMRKVMTTTGFTIAMEFVVATVFAVLAITLLFSGLSVH</sequence>
<name>A0A173LXI6_9MICO</name>
<feature type="transmembrane region" description="Helical" evidence="6">
    <location>
        <begin position="194"/>
        <end position="215"/>
    </location>
</feature>
<dbReference type="GO" id="GO:0015171">
    <property type="term" value="F:amino acid transmembrane transporter activity"/>
    <property type="evidence" value="ECO:0007669"/>
    <property type="project" value="TreeGrafter"/>
</dbReference>
<evidence type="ECO:0000256" key="6">
    <source>
        <dbReference type="SAM" id="Phobius"/>
    </source>
</evidence>
<dbReference type="GO" id="GO:0005886">
    <property type="term" value="C:plasma membrane"/>
    <property type="evidence" value="ECO:0007669"/>
    <property type="project" value="UniProtKB-SubCell"/>
</dbReference>
<evidence type="ECO:0000313" key="7">
    <source>
        <dbReference type="EMBL" id="BAU99221.1"/>
    </source>
</evidence>
<dbReference type="PIRSF" id="PIRSF006324">
    <property type="entry name" value="LeuE"/>
    <property type="match status" value="1"/>
</dbReference>
<accession>A0A173LXI6</accession>
<feature type="transmembrane region" description="Helical" evidence="6">
    <location>
        <begin position="42"/>
        <end position="67"/>
    </location>
</feature>
<dbReference type="KEGG" id="amin:AUMI_16790"/>
<comment type="subcellular location">
    <subcellularLocation>
        <location evidence="1">Cell membrane</location>
        <topology evidence="1">Multi-pass membrane protein</topology>
    </subcellularLocation>
</comment>
<evidence type="ECO:0000256" key="2">
    <source>
        <dbReference type="ARBA" id="ARBA00022475"/>
    </source>
</evidence>
<keyword evidence="4 6" id="KW-1133">Transmembrane helix</keyword>
<keyword evidence="3 6" id="KW-0812">Transmembrane</keyword>
<evidence type="ECO:0000256" key="4">
    <source>
        <dbReference type="ARBA" id="ARBA00022989"/>
    </source>
</evidence>
<dbReference type="Proteomes" id="UP000243847">
    <property type="component" value="Chromosome sequence1"/>
</dbReference>
<evidence type="ECO:0000256" key="5">
    <source>
        <dbReference type="ARBA" id="ARBA00023136"/>
    </source>
</evidence>
<protein>
    <submittedName>
        <fullName evidence="7">Arginine exporter</fullName>
    </submittedName>
</protein>
<organism evidence="7 8">
    <name type="scientific">Aurantimicrobium minutum</name>
    <dbReference type="NCBI Taxonomy" id="708131"/>
    <lineage>
        <taxon>Bacteria</taxon>
        <taxon>Bacillati</taxon>
        <taxon>Actinomycetota</taxon>
        <taxon>Actinomycetes</taxon>
        <taxon>Micrococcales</taxon>
        <taxon>Microbacteriaceae</taxon>
        <taxon>Aurantimicrobium</taxon>
    </lineage>
</organism>